<reference evidence="2 3" key="1">
    <citation type="submission" date="2020-12" db="EMBL/GenBank/DDBJ databases">
        <title>Metabolic potential, ecology and presence of endohyphal bacteria is reflected in genomic diversity of Mucoromycotina.</title>
        <authorList>
            <person name="Muszewska A."/>
            <person name="Okrasinska A."/>
            <person name="Steczkiewicz K."/>
            <person name="Drgas O."/>
            <person name="Orlowska M."/>
            <person name="Perlinska-Lenart U."/>
            <person name="Aleksandrzak-Piekarczyk T."/>
            <person name="Szatraj K."/>
            <person name="Zielenkiewicz U."/>
            <person name="Pilsyk S."/>
            <person name="Malc E."/>
            <person name="Mieczkowski P."/>
            <person name="Kruszewska J.S."/>
            <person name="Biernat P."/>
            <person name="Pawlowska J."/>
        </authorList>
    </citation>
    <scope>NUCLEOTIDE SEQUENCE [LARGE SCALE GENOMIC DNA]</scope>
    <source>
        <strain evidence="2 3">CBS 142.35</strain>
    </source>
</reference>
<feature type="transmembrane region" description="Helical" evidence="1">
    <location>
        <begin position="249"/>
        <end position="269"/>
    </location>
</feature>
<dbReference type="AlphaFoldDB" id="A0A8H7VRY7"/>
<keyword evidence="1" id="KW-0472">Membrane</keyword>
<proteinExistence type="predicted"/>
<sequence length="313" mass="35684">MTSEILHTLGAYVKHYAVDLAPGNETDFSDSLGGTWYISPTQHAIEFLTLAPLYIGFAVYFGYRAFNKSTSAYRLLTSTEKLPPRSFLEILCLALLIASLSTTVIHKAVTGTLMFLMQPCHVSAGLLILVMSWPSHKYPIIPRVLFNIYLHTLWGAILALIWPDLRDHDMFGEIFNFFMGKLLNRHLEWMKKDIKAKRSEHILVLALPFYMVLTRRYVVIPLSLDMALFSFFLYAAYHSPVLHVSSLLSGFNLNYALVPPALTFLIASGRWYRGIMYMSALLLMFITRYGLVENFLLLVQGIQIMIQKKKKSA</sequence>
<comment type="caution">
    <text evidence="2">The sequence shown here is derived from an EMBL/GenBank/DDBJ whole genome shotgun (WGS) entry which is preliminary data.</text>
</comment>
<dbReference type="PANTHER" id="PTHR20948">
    <property type="entry name" value="TRANSMEMBRANE PROTEIN 164"/>
    <property type="match status" value="1"/>
</dbReference>
<evidence type="ECO:0000313" key="2">
    <source>
        <dbReference type="EMBL" id="KAG2224859.1"/>
    </source>
</evidence>
<gene>
    <name evidence="2" type="ORF">INT45_008041</name>
</gene>
<feature type="transmembrane region" description="Helical" evidence="1">
    <location>
        <begin position="47"/>
        <end position="66"/>
    </location>
</feature>
<feature type="transmembrane region" description="Helical" evidence="1">
    <location>
        <begin position="275"/>
        <end position="299"/>
    </location>
</feature>
<dbReference type="OrthoDB" id="17328at2759"/>
<accession>A0A8H7VRY7</accession>
<feature type="transmembrane region" description="Helical" evidence="1">
    <location>
        <begin position="112"/>
        <end position="132"/>
    </location>
</feature>
<evidence type="ECO:0000313" key="3">
    <source>
        <dbReference type="Proteomes" id="UP000646827"/>
    </source>
</evidence>
<feature type="transmembrane region" description="Helical" evidence="1">
    <location>
        <begin position="144"/>
        <end position="162"/>
    </location>
</feature>
<keyword evidence="3" id="KW-1185">Reference proteome</keyword>
<dbReference type="InterPro" id="IPR026508">
    <property type="entry name" value="TMEM164"/>
</dbReference>
<protein>
    <submittedName>
        <fullName evidence="2">Uncharacterized protein</fullName>
    </submittedName>
</protein>
<keyword evidence="1" id="KW-1133">Transmembrane helix</keyword>
<keyword evidence="1" id="KW-0812">Transmembrane</keyword>
<dbReference type="PANTHER" id="PTHR20948:SF2">
    <property type="entry name" value="TRANSMEMBRANE PROTEIN 164"/>
    <property type="match status" value="1"/>
</dbReference>
<organism evidence="2 3">
    <name type="scientific">Circinella minor</name>
    <dbReference type="NCBI Taxonomy" id="1195481"/>
    <lineage>
        <taxon>Eukaryota</taxon>
        <taxon>Fungi</taxon>
        <taxon>Fungi incertae sedis</taxon>
        <taxon>Mucoromycota</taxon>
        <taxon>Mucoromycotina</taxon>
        <taxon>Mucoromycetes</taxon>
        <taxon>Mucorales</taxon>
        <taxon>Lichtheimiaceae</taxon>
        <taxon>Circinella</taxon>
    </lineage>
</organism>
<feature type="transmembrane region" description="Helical" evidence="1">
    <location>
        <begin position="217"/>
        <end position="237"/>
    </location>
</feature>
<dbReference type="Proteomes" id="UP000646827">
    <property type="component" value="Unassembled WGS sequence"/>
</dbReference>
<name>A0A8H7VRY7_9FUNG</name>
<feature type="transmembrane region" description="Helical" evidence="1">
    <location>
        <begin position="87"/>
        <end position="106"/>
    </location>
</feature>
<dbReference type="EMBL" id="JAEPRB010000036">
    <property type="protein sequence ID" value="KAG2224859.1"/>
    <property type="molecule type" value="Genomic_DNA"/>
</dbReference>
<evidence type="ECO:0000256" key="1">
    <source>
        <dbReference type="SAM" id="Phobius"/>
    </source>
</evidence>